<dbReference type="Gene3D" id="3.40.50.300">
    <property type="entry name" value="P-loop containing nucleotide triphosphate hydrolases"/>
    <property type="match status" value="1"/>
</dbReference>
<dbReference type="EMBL" id="LFTY01000001">
    <property type="protein sequence ID" value="KMW60808.1"/>
    <property type="molecule type" value="Genomic_DNA"/>
</dbReference>
<protein>
    <submittedName>
        <fullName evidence="3">WD-40 repeat protein</fullName>
    </submittedName>
</protein>
<dbReference type="Proteomes" id="UP000037178">
    <property type="component" value="Unassembled WGS sequence"/>
</dbReference>
<accession>A0A0J9H5E4</accession>
<keyword evidence="1" id="KW-0472">Membrane</keyword>
<keyword evidence="4" id="KW-1185">Reference proteome</keyword>
<feature type="transmembrane region" description="Helical" evidence="1">
    <location>
        <begin position="488"/>
        <end position="508"/>
    </location>
</feature>
<keyword evidence="1" id="KW-1133">Transmembrane helix</keyword>
<dbReference type="InterPro" id="IPR049052">
    <property type="entry name" value="nSTAND1"/>
</dbReference>
<dbReference type="STRING" id="1675527.AIOL_000973"/>
<feature type="domain" description="Novel STAND NTPase 1" evidence="2">
    <location>
        <begin position="7"/>
        <end position="422"/>
    </location>
</feature>
<dbReference type="RefSeq" id="WP_049641845.1">
    <property type="nucleotide sequence ID" value="NZ_LFTY01000001.1"/>
</dbReference>
<dbReference type="AlphaFoldDB" id="A0A0J9H5E4"/>
<proteinExistence type="predicted"/>
<organism evidence="3 4">
    <name type="scientific">Candidatus Rhodobacter oscarellae</name>
    <dbReference type="NCBI Taxonomy" id="1675527"/>
    <lineage>
        <taxon>Bacteria</taxon>
        <taxon>Pseudomonadati</taxon>
        <taxon>Pseudomonadota</taxon>
        <taxon>Alphaproteobacteria</taxon>
        <taxon>Rhodobacterales</taxon>
        <taxon>Rhodobacter group</taxon>
        <taxon>Rhodobacter</taxon>
    </lineage>
</organism>
<dbReference type="OrthoDB" id="235631at2"/>
<dbReference type="Pfam" id="PF20703">
    <property type="entry name" value="nSTAND1"/>
    <property type="match status" value="1"/>
</dbReference>
<dbReference type="SUPFAM" id="SSF48452">
    <property type="entry name" value="TPR-like"/>
    <property type="match status" value="1"/>
</dbReference>
<dbReference type="PATRIC" id="fig|1675527.3.peg.1035"/>
<name>A0A0J9H5E4_9RHOB</name>
<evidence type="ECO:0000259" key="2">
    <source>
        <dbReference type="Pfam" id="PF20703"/>
    </source>
</evidence>
<sequence length="945" mass="105001">MSEPTRPYPGLRPFQQDDREIFFGRDAYTMEILDRLARDERFVAVVGESGSGKSSLVRAGVIPALHAGMLDGSSDPWIIARMEPGDSPVTALAEALAEVESETPKKPYPSAAEFELTLNHSSRGLVNAEMQLRRFGPDGARLMLLVDQFEEVFQYGNENTAQRNEAAAFVQLLVNAVAAKSTEIYIILTMRLDFLRSCAQFPRLSETLNTGQYLVPPMHREERRLAVTEPAKVFGKTVSHTLVERVLNDIGDAADQLPVMQHVMMRSWDQAGADETLTLQHYKECGGAKKALSKQANEIFDGLKPEAQAVAETMFKALSVRRPDGQIVRRPQTKEKLVNLMGGGEGVGHQIERVFDGFSGLGRDFLIRRSGKSRPFDIPHEAILRSWDKLAGGSGWIAQEAKEADTWRGLVHSAANFDKDNENVLRGYVLRSAQEFWARRGNNKDWIQLYVQDGQFSTGLRQAKAVRELIQGSETSARERAKWQKFRLALIVGVPGVLMFSAFIWFLYTTNLSRVTADEIAVIEGLRSDAREAESADDFSTAIERYEDILKIGDDDPDVVSRLSGALFARARTNLFDPEDIQLVRDDANRAVELDPLNQYEAEAIKNPIRLELIGLSNQAQTRAITKENLRLKVHQNYYVVGQGSKIAVVEADKGLWAVETYSLFSGADSFIGLMDESGKVTEVSDNDGFEHSSSRLLVVADGEAYIPLQIGNHGLGGYELEVITIDNLYGRDATAFKRKVAMELSDAPHILPPNAENFISLFDTEAEQEIVGKQIRTEALLIRAQDLLVAELYIDALEDVNNAIELAVPDIVEIAAPYFISDALNSFAWRAFMSGTGPDNIEFVDAALALQPGTAAYLDTRGQILVVQGEWERAIEEFDADIEIRGPSLHSASSRGYAHEKLGNFEQAIADYETALNPKTPDWEDEFSPIARKRAEEGLARLRP</sequence>
<evidence type="ECO:0000256" key="1">
    <source>
        <dbReference type="SAM" id="Phobius"/>
    </source>
</evidence>
<dbReference type="InterPro" id="IPR011990">
    <property type="entry name" value="TPR-like_helical_dom_sf"/>
</dbReference>
<evidence type="ECO:0000313" key="3">
    <source>
        <dbReference type="EMBL" id="KMW60808.1"/>
    </source>
</evidence>
<keyword evidence="1" id="KW-0812">Transmembrane</keyword>
<reference evidence="3 4" key="1">
    <citation type="submission" date="2015-06" db="EMBL/GenBank/DDBJ databases">
        <title>Draft genome sequence of an Alphaproteobacteria species associated to the Mediterranean sponge Oscarella lobularis.</title>
        <authorList>
            <person name="Jourda C."/>
            <person name="Santini S."/>
            <person name="Claverie J.-M."/>
        </authorList>
    </citation>
    <scope>NUCLEOTIDE SEQUENCE [LARGE SCALE GENOMIC DNA]</scope>
    <source>
        <strain evidence="3">IGS</strain>
    </source>
</reference>
<gene>
    <name evidence="3" type="ORF">AIOL_000973</name>
</gene>
<dbReference type="Gene3D" id="1.25.40.10">
    <property type="entry name" value="Tetratricopeptide repeat domain"/>
    <property type="match status" value="1"/>
</dbReference>
<dbReference type="SUPFAM" id="SSF52540">
    <property type="entry name" value="P-loop containing nucleoside triphosphate hydrolases"/>
    <property type="match status" value="1"/>
</dbReference>
<dbReference type="InterPro" id="IPR027417">
    <property type="entry name" value="P-loop_NTPase"/>
</dbReference>
<evidence type="ECO:0000313" key="4">
    <source>
        <dbReference type="Proteomes" id="UP000037178"/>
    </source>
</evidence>
<comment type="caution">
    <text evidence="3">The sequence shown here is derived from an EMBL/GenBank/DDBJ whole genome shotgun (WGS) entry which is preliminary data.</text>
</comment>